<comment type="caution">
    <text evidence="2">The sequence shown here is derived from an EMBL/GenBank/DDBJ whole genome shotgun (WGS) entry which is preliminary data.</text>
</comment>
<gene>
    <name evidence="2" type="ORF">M9Y10_020319</name>
</gene>
<dbReference type="Gene3D" id="3.90.70.10">
    <property type="entry name" value="Cysteine proteinases"/>
    <property type="match status" value="1"/>
</dbReference>
<proteinExistence type="predicted"/>
<name>A0ABR2HFU0_9EUKA</name>
<organism evidence="2 3">
    <name type="scientific">Tritrichomonas musculus</name>
    <dbReference type="NCBI Taxonomy" id="1915356"/>
    <lineage>
        <taxon>Eukaryota</taxon>
        <taxon>Metamonada</taxon>
        <taxon>Parabasalia</taxon>
        <taxon>Tritrichomonadida</taxon>
        <taxon>Tritrichomonadidae</taxon>
        <taxon>Tritrichomonas</taxon>
    </lineage>
</organism>
<feature type="region of interest" description="Disordered" evidence="1">
    <location>
        <begin position="246"/>
        <end position="268"/>
    </location>
</feature>
<dbReference type="InterPro" id="IPR038765">
    <property type="entry name" value="Papain-like_cys_pep_sf"/>
</dbReference>
<reference evidence="2 3" key="1">
    <citation type="submission" date="2024-04" db="EMBL/GenBank/DDBJ databases">
        <title>Tritrichomonas musculus Genome.</title>
        <authorList>
            <person name="Alves-Ferreira E."/>
            <person name="Grigg M."/>
            <person name="Lorenzi H."/>
            <person name="Galac M."/>
        </authorList>
    </citation>
    <scope>NUCLEOTIDE SEQUENCE [LARGE SCALE GENOMIC DNA]</scope>
    <source>
        <strain evidence="2 3">EAF2021</strain>
    </source>
</reference>
<keyword evidence="3" id="KW-1185">Reference proteome</keyword>
<sequence>MCLLFAGGIRNPCSTSYINSTLQILLHFRPFTQLLSNDQHSKNYLVKVLNILYLKIKETQNNISADSIISYFQIDPKFPSTASKFLTLVYSNLPPSFHQIIFISELVKINCPTNINEICSNLQTSLNLNSYMMLILQLEINNEENQLIFLNADDQIIINDEKYYFYGFVQRRSTQYHFIMRDSEGWINCNDSSLLGISFLQAQNIFSDPRMPIELIILVQDIEMIEFYRKYPIFSNTRFDVNFNSAPSTQEDSQNNILEENPSNNDSCWQTNDIGQKYSIDDQENAYLDKKQNKKTLFSLKRDKIYDSYLFHIPKPHYNNDTSSLQSPLMKSTSGVLKQSNNSYLNSHTFNSDKVFKAYRNDSFITSSDSILKDDNHMTSSQSTQDGYDDDVIPLSNPEKNENTKYLICEYSDSKTNNIIEQFRIKIENKNYEAAAEIIKEQLETKYNGRFIYTFQDRFKRNGISSLSKENEVHAIFRMVEKKYDISIEIVANRAKQITREFNGNDTLSDVQKLIKLYCNIQNQNIYFYIDINKKVFKISNLNKKIKDLWKISKHRIKLIVFLNKQSDRDLYSIPIYQTDRYFRLVKSITIHVSIDNTCRQLLISSQNAFKEQLELVAFDNNIKQFITFPHDELLYKILLFYDADKLRLQKPIPEESVVILYDKPFTYVLNDNQSLIDLKNEIKRYTGIQKDISLTYDQEVDNNIKPKTAWEKGLFNYMMILTTPKSLKGRT</sequence>
<dbReference type="EMBL" id="JAPFFF010000029">
    <property type="protein sequence ID" value="KAK8846311.1"/>
    <property type="molecule type" value="Genomic_DNA"/>
</dbReference>
<dbReference type="Proteomes" id="UP001470230">
    <property type="component" value="Unassembled WGS sequence"/>
</dbReference>
<accession>A0ABR2HFU0</accession>
<evidence type="ECO:0008006" key="4">
    <source>
        <dbReference type="Google" id="ProtNLM"/>
    </source>
</evidence>
<protein>
    <recommendedName>
        <fullName evidence="4">USP domain-containing protein</fullName>
    </recommendedName>
</protein>
<evidence type="ECO:0000313" key="2">
    <source>
        <dbReference type="EMBL" id="KAK8846311.1"/>
    </source>
</evidence>
<evidence type="ECO:0000313" key="3">
    <source>
        <dbReference type="Proteomes" id="UP001470230"/>
    </source>
</evidence>
<evidence type="ECO:0000256" key="1">
    <source>
        <dbReference type="SAM" id="MobiDB-lite"/>
    </source>
</evidence>
<dbReference type="SUPFAM" id="SSF54001">
    <property type="entry name" value="Cysteine proteinases"/>
    <property type="match status" value="1"/>
</dbReference>